<evidence type="ECO:0000256" key="8">
    <source>
        <dbReference type="ARBA" id="ARBA00023136"/>
    </source>
</evidence>
<dbReference type="AlphaFoldDB" id="A0AAN1UDM6"/>
<keyword evidence="5 11" id="KW-0812">Transmembrane</keyword>
<keyword evidence="6" id="KW-0732">Signal</keyword>
<dbReference type="Gene3D" id="2.40.170.20">
    <property type="entry name" value="TonB-dependent receptor, beta-barrel domain"/>
    <property type="match status" value="1"/>
</dbReference>
<evidence type="ECO:0000256" key="5">
    <source>
        <dbReference type="ARBA" id="ARBA00022692"/>
    </source>
</evidence>
<keyword evidence="4 11" id="KW-1134">Transmembrane beta strand</keyword>
<dbReference type="GO" id="GO:0015344">
    <property type="term" value="F:siderophore uptake transmembrane transporter activity"/>
    <property type="evidence" value="ECO:0007669"/>
    <property type="project" value="TreeGrafter"/>
</dbReference>
<keyword evidence="10 11" id="KW-0998">Cell outer membrane</keyword>
<evidence type="ECO:0000259" key="13">
    <source>
        <dbReference type="Pfam" id="PF00593"/>
    </source>
</evidence>
<evidence type="ECO:0000256" key="11">
    <source>
        <dbReference type="PROSITE-ProRule" id="PRU01360"/>
    </source>
</evidence>
<comment type="similarity">
    <text evidence="2">Belongs to the TonB-dependent receptor family. Hemoglobin/haptoglobin binding protein subfamily.</text>
</comment>
<dbReference type="EMBL" id="CP019291">
    <property type="protein sequence ID" value="AXX61571.1"/>
    <property type="molecule type" value="Genomic_DNA"/>
</dbReference>
<dbReference type="PROSITE" id="PS52016">
    <property type="entry name" value="TONB_DEPENDENT_REC_3"/>
    <property type="match status" value="1"/>
</dbReference>
<name>A0AAN1UDM6_VIBVL</name>
<dbReference type="InterPro" id="IPR039426">
    <property type="entry name" value="TonB-dep_rcpt-like"/>
</dbReference>
<feature type="domain" description="TonB-dependent receptor plug" evidence="14">
    <location>
        <begin position="67"/>
        <end position="176"/>
    </location>
</feature>
<evidence type="ECO:0000256" key="3">
    <source>
        <dbReference type="ARBA" id="ARBA00022448"/>
    </source>
</evidence>
<evidence type="ECO:0000256" key="12">
    <source>
        <dbReference type="RuleBase" id="RU003357"/>
    </source>
</evidence>
<evidence type="ECO:0000256" key="10">
    <source>
        <dbReference type="ARBA" id="ARBA00023237"/>
    </source>
</evidence>
<reference evidence="15 16" key="1">
    <citation type="submission" date="2017-01" db="EMBL/GenBank/DDBJ databases">
        <title>Complete Genome Sequence of Vibrio vulnificus FORC_053.</title>
        <authorList>
            <consortium name="Food-borne Pathogen Omics Research Center"/>
            <person name="Chung H.Y."/>
            <person name="Na E.J."/>
            <person name="Song J.S."/>
            <person name="Kim H."/>
            <person name="Lee J.-H."/>
            <person name="Ryu S."/>
            <person name="Choi S.H."/>
        </authorList>
    </citation>
    <scope>NUCLEOTIDE SEQUENCE [LARGE SCALE GENOMIC DNA]</scope>
    <source>
        <strain evidence="15 16">FORC_053</strain>
    </source>
</reference>
<protein>
    <submittedName>
        <fullName evidence="15">TonB-dependent receptor</fullName>
    </submittedName>
</protein>
<feature type="domain" description="TonB-dependent receptor-like beta-barrel" evidence="13">
    <location>
        <begin position="260"/>
        <end position="694"/>
    </location>
</feature>
<dbReference type="GO" id="GO:0044718">
    <property type="term" value="P:siderophore transmembrane transport"/>
    <property type="evidence" value="ECO:0007669"/>
    <property type="project" value="TreeGrafter"/>
</dbReference>
<evidence type="ECO:0000256" key="1">
    <source>
        <dbReference type="ARBA" id="ARBA00004571"/>
    </source>
</evidence>
<evidence type="ECO:0000256" key="2">
    <source>
        <dbReference type="ARBA" id="ARBA00008143"/>
    </source>
</evidence>
<evidence type="ECO:0000313" key="16">
    <source>
        <dbReference type="Proteomes" id="UP000263418"/>
    </source>
</evidence>
<keyword evidence="7 12" id="KW-0798">TonB box</keyword>
<dbReference type="Pfam" id="PF07715">
    <property type="entry name" value="Plug"/>
    <property type="match status" value="1"/>
</dbReference>
<evidence type="ECO:0000313" key="15">
    <source>
        <dbReference type="EMBL" id="AXX61571.1"/>
    </source>
</evidence>
<dbReference type="Proteomes" id="UP000263418">
    <property type="component" value="Chromosome 2"/>
</dbReference>
<dbReference type="PANTHER" id="PTHR30069:SF29">
    <property type="entry name" value="HEMOGLOBIN AND HEMOGLOBIN-HAPTOGLOBIN-BINDING PROTEIN 1-RELATED"/>
    <property type="match status" value="1"/>
</dbReference>
<dbReference type="SUPFAM" id="SSF56935">
    <property type="entry name" value="Porins"/>
    <property type="match status" value="1"/>
</dbReference>
<dbReference type="PANTHER" id="PTHR30069">
    <property type="entry name" value="TONB-DEPENDENT OUTER MEMBRANE RECEPTOR"/>
    <property type="match status" value="1"/>
</dbReference>
<evidence type="ECO:0000256" key="9">
    <source>
        <dbReference type="ARBA" id="ARBA00023170"/>
    </source>
</evidence>
<dbReference type="InterPro" id="IPR012910">
    <property type="entry name" value="Plug_dom"/>
</dbReference>
<dbReference type="Gene3D" id="2.170.130.10">
    <property type="entry name" value="TonB-dependent receptor, plug domain"/>
    <property type="match status" value="1"/>
</dbReference>
<evidence type="ECO:0000256" key="7">
    <source>
        <dbReference type="ARBA" id="ARBA00023077"/>
    </source>
</evidence>
<dbReference type="Pfam" id="PF00593">
    <property type="entry name" value="TonB_dep_Rec_b-barrel"/>
    <property type="match status" value="1"/>
</dbReference>
<comment type="subcellular location">
    <subcellularLocation>
        <location evidence="1 11">Cell outer membrane</location>
        <topology evidence="1 11">Multi-pass membrane protein</topology>
    </subcellularLocation>
</comment>
<evidence type="ECO:0000256" key="6">
    <source>
        <dbReference type="ARBA" id="ARBA00022729"/>
    </source>
</evidence>
<keyword evidence="3 11" id="KW-0813">Transport</keyword>
<dbReference type="InterPro" id="IPR036942">
    <property type="entry name" value="Beta-barrel_TonB_sf"/>
</dbReference>
<keyword evidence="8 11" id="KW-0472">Membrane</keyword>
<organism evidence="15 16">
    <name type="scientific">Vibrio vulnificus</name>
    <dbReference type="NCBI Taxonomy" id="672"/>
    <lineage>
        <taxon>Bacteria</taxon>
        <taxon>Pseudomonadati</taxon>
        <taxon>Pseudomonadota</taxon>
        <taxon>Gammaproteobacteria</taxon>
        <taxon>Vibrionales</taxon>
        <taxon>Vibrionaceae</taxon>
        <taxon>Vibrio</taxon>
    </lineage>
</organism>
<dbReference type="InterPro" id="IPR000531">
    <property type="entry name" value="Beta-barrel_TonB"/>
</dbReference>
<sequence>MSFLLDSSSPQVADSMRSIPFYSVLLPSILILPSSVASEDLLSLLDMPLSSLAETKVVSATKTSQSLADTPASVYVITAKEINRSGARSVADVLALAPGLHVAKFSNYDWGITARGSNQPLSNTLLVMVDGRSVFNPMFSGVDWDLIPVSLANIAQIEIVLGPVGTIWGGNAVTGVVNIITKDPEEADKATLTAQVGNFDYQEYQMRHAAPLGEYAYVSGYLEFVEHKPWTSEEARVQPHQDYAVYTERFGARLDYQYLANTISAQVGGIRSKEDYQWGTLNPYFLFPDKADIDFYDTKMTMEEYFAGVQHIYDHHSGNRWHNEAWLTYSANDSTDRNARFTRLDLDSHIVVQDWFGSQLTIGGNVRLIDEEFGTYSPQEHFSMPYLRIAQQADFFSQSYGVYVNWNLEVTEKTDLILGSRWQYNNLTKEVDAQPQVRASYELADNQRIWAGWGKAIVTPSRLELTTALQSNNYIEGARFSDGNRYDYFYSFIYQGSEDLRVENVETYELGYRIWSDEVWQFSAGTYYSKHHNIRAYAGVTSSQIVLPGNSSPGTVGTVIEQYVSQLVDPLWSETVGGELAFKWAPIDAVQLNMNYSYKRIIGHCEGAICGSNQAVKRELENQPNHFVNAQLMWDITPQWWASSTLQYISESQMHSDYTSDERYQWPEVFSVDIALSWQHSKAYPRLTAVVENLGADQSTEFPQAFSPYQNGVQYWLTLAWSPSMEQGSAL</sequence>
<dbReference type="GO" id="GO:0009279">
    <property type="term" value="C:cell outer membrane"/>
    <property type="evidence" value="ECO:0007669"/>
    <property type="project" value="UniProtKB-SubCell"/>
</dbReference>
<accession>A0AAN1UDM6</accession>
<gene>
    <name evidence="15" type="ORF">FORC53_3232</name>
</gene>
<dbReference type="InterPro" id="IPR037066">
    <property type="entry name" value="Plug_dom_sf"/>
</dbReference>
<evidence type="ECO:0000256" key="4">
    <source>
        <dbReference type="ARBA" id="ARBA00022452"/>
    </source>
</evidence>
<keyword evidence="9 15" id="KW-0675">Receptor</keyword>
<evidence type="ECO:0000259" key="14">
    <source>
        <dbReference type="Pfam" id="PF07715"/>
    </source>
</evidence>
<proteinExistence type="inferred from homology"/>